<dbReference type="GO" id="GO:0046076">
    <property type="term" value="P:dTTP catabolic process"/>
    <property type="evidence" value="ECO:0007669"/>
    <property type="project" value="TreeGrafter"/>
</dbReference>
<dbReference type="PANTHER" id="PTHR30522">
    <property type="entry name" value="NUCLEOSIDE TRIPHOSPHATE PYROPHOSPHOHYDROLASE"/>
    <property type="match status" value="1"/>
</dbReference>
<gene>
    <name evidence="2" type="ORF">SAMN04489868_12811</name>
</gene>
<proteinExistence type="predicted"/>
<dbReference type="Pfam" id="PF03819">
    <property type="entry name" value="MazG"/>
    <property type="match status" value="1"/>
</dbReference>
<name>A0A1I3D3Y8_9LACT</name>
<dbReference type="GO" id="GO:0046081">
    <property type="term" value="P:dUTP catabolic process"/>
    <property type="evidence" value="ECO:0007669"/>
    <property type="project" value="TreeGrafter"/>
</dbReference>
<dbReference type="GO" id="GO:0006203">
    <property type="term" value="P:dGTP catabolic process"/>
    <property type="evidence" value="ECO:0007669"/>
    <property type="project" value="TreeGrafter"/>
</dbReference>
<dbReference type="RefSeq" id="WP_177186217.1">
    <property type="nucleotide sequence ID" value="NZ_FOQE01000028.1"/>
</dbReference>
<keyword evidence="3" id="KW-1185">Reference proteome</keyword>
<keyword evidence="2" id="KW-0378">Hydrolase</keyword>
<dbReference type="Proteomes" id="UP000198668">
    <property type="component" value="Unassembled WGS sequence"/>
</dbReference>
<reference evidence="2 3" key="1">
    <citation type="submission" date="2016-10" db="EMBL/GenBank/DDBJ databases">
        <authorList>
            <person name="de Groot N.N."/>
        </authorList>
    </citation>
    <scope>NUCLEOTIDE SEQUENCE [LARGE SCALE GENOMIC DNA]</scope>
    <source>
        <strain evidence="2 3">DSM 27630</strain>
    </source>
</reference>
<sequence length="237" mass="27247">MTISFLDHLFQLVQTDPLEGFQLASAEAVDGDQIAAGQSVIITGIRDIPTLNQIKSVLRKKYPVTHQVAFIHGIKTDEEELYWFPLSASKPEKIAEHKNVLFVPRLKQDERTRFFQTLQFYMDEITGEGGDVWIKQQTHETLIPYLHEETAELVQAILNQDRTNMIEELGDLLAHVFYQTSYAEQAGEFSLEDVLETLNKKLRRRHPHVFDGVEANTVEEVDAIWQKIKAKEKEQGL</sequence>
<dbReference type="CDD" id="cd11528">
    <property type="entry name" value="NTP-PPase_MazG_Nterm"/>
    <property type="match status" value="1"/>
</dbReference>
<organism evidence="2 3">
    <name type="scientific">Pisciglobus halotolerans</name>
    <dbReference type="NCBI Taxonomy" id="745365"/>
    <lineage>
        <taxon>Bacteria</taxon>
        <taxon>Bacillati</taxon>
        <taxon>Bacillota</taxon>
        <taxon>Bacilli</taxon>
        <taxon>Lactobacillales</taxon>
        <taxon>Carnobacteriaceae</taxon>
    </lineage>
</organism>
<dbReference type="GO" id="GO:0046052">
    <property type="term" value="P:UTP catabolic process"/>
    <property type="evidence" value="ECO:0007669"/>
    <property type="project" value="TreeGrafter"/>
</dbReference>
<dbReference type="AlphaFoldDB" id="A0A1I3D3Y8"/>
<accession>A0A1I3D3Y8</accession>
<dbReference type="Gene3D" id="1.10.287.1080">
    <property type="entry name" value="MazG-like"/>
    <property type="match status" value="1"/>
</dbReference>
<evidence type="ECO:0000259" key="1">
    <source>
        <dbReference type="Pfam" id="PF03819"/>
    </source>
</evidence>
<dbReference type="GO" id="GO:0047429">
    <property type="term" value="F:nucleoside triphosphate diphosphatase activity"/>
    <property type="evidence" value="ECO:0007669"/>
    <property type="project" value="TreeGrafter"/>
</dbReference>
<dbReference type="SUPFAM" id="SSF101386">
    <property type="entry name" value="all-alpha NTP pyrophosphatases"/>
    <property type="match status" value="1"/>
</dbReference>
<dbReference type="InterPro" id="IPR004518">
    <property type="entry name" value="MazG-like_dom"/>
</dbReference>
<feature type="domain" description="NTP pyrophosphohydrolase MazG-like" evidence="1">
    <location>
        <begin position="137"/>
        <end position="210"/>
    </location>
</feature>
<dbReference type="EMBL" id="FOQE01000028">
    <property type="protein sequence ID" value="SFH81432.1"/>
    <property type="molecule type" value="Genomic_DNA"/>
</dbReference>
<evidence type="ECO:0000313" key="3">
    <source>
        <dbReference type="Proteomes" id="UP000198668"/>
    </source>
</evidence>
<dbReference type="GO" id="GO:0046047">
    <property type="term" value="P:TTP catabolic process"/>
    <property type="evidence" value="ECO:0007669"/>
    <property type="project" value="TreeGrafter"/>
</dbReference>
<dbReference type="PANTHER" id="PTHR30522:SF0">
    <property type="entry name" value="NUCLEOSIDE TRIPHOSPHATE PYROPHOSPHOHYDROLASE"/>
    <property type="match status" value="1"/>
</dbReference>
<evidence type="ECO:0000313" key="2">
    <source>
        <dbReference type="EMBL" id="SFH81432.1"/>
    </source>
</evidence>
<dbReference type="InterPro" id="IPR011551">
    <property type="entry name" value="NTP_PyrPHydrolase_MazG"/>
</dbReference>
<protein>
    <submittedName>
        <fullName evidence="2">MazG nucleotide pyrophosphohydrolase domain-containing protein</fullName>
    </submittedName>
</protein>
<dbReference type="GO" id="GO:0046061">
    <property type="term" value="P:dATP catabolic process"/>
    <property type="evidence" value="ECO:0007669"/>
    <property type="project" value="TreeGrafter"/>
</dbReference>
<dbReference type="InterPro" id="IPR048015">
    <property type="entry name" value="NTP-PPase_MazG-like_N"/>
</dbReference>